<reference evidence="2 3" key="1">
    <citation type="submission" date="2017-11" db="EMBL/GenBank/DDBJ databases">
        <title>De-novo sequencing of pomegranate (Punica granatum L.) genome.</title>
        <authorList>
            <person name="Akparov Z."/>
            <person name="Amiraslanov A."/>
            <person name="Hajiyeva S."/>
            <person name="Abbasov M."/>
            <person name="Kaur K."/>
            <person name="Hamwieh A."/>
            <person name="Solovyev V."/>
            <person name="Salamov A."/>
            <person name="Braich B."/>
            <person name="Kosarev P."/>
            <person name="Mahmoud A."/>
            <person name="Hajiyev E."/>
            <person name="Babayeva S."/>
            <person name="Izzatullayeva V."/>
            <person name="Mammadov A."/>
            <person name="Mammadov A."/>
            <person name="Sharifova S."/>
            <person name="Ojaghi J."/>
            <person name="Eynullazada K."/>
            <person name="Bayramov B."/>
            <person name="Abdulazimova A."/>
            <person name="Shahmuradov I."/>
        </authorList>
    </citation>
    <scope>NUCLEOTIDE SEQUENCE [LARGE SCALE GENOMIC DNA]</scope>
    <source>
        <strain evidence="3">cv. AG2017</strain>
        <tissue evidence="2">Leaf</tissue>
    </source>
</reference>
<proteinExistence type="predicted"/>
<comment type="caution">
    <text evidence="2">The sequence shown here is derived from an EMBL/GenBank/DDBJ whole genome shotgun (WGS) entry which is preliminary data.</text>
</comment>
<organism evidence="2 3">
    <name type="scientific">Punica granatum</name>
    <name type="common">Pomegranate</name>
    <dbReference type="NCBI Taxonomy" id="22663"/>
    <lineage>
        <taxon>Eukaryota</taxon>
        <taxon>Viridiplantae</taxon>
        <taxon>Streptophyta</taxon>
        <taxon>Embryophyta</taxon>
        <taxon>Tracheophyta</taxon>
        <taxon>Spermatophyta</taxon>
        <taxon>Magnoliopsida</taxon>
        <taxon>eudicotyledons</taxon>
        <taxon>Gunneridae</taxon>
        <taxon>Pentapetalae</taxon>
        <taxon>rosids</taxon>
        <taxon>malvids</taxon>
        <taxon>Myrtales</taxon>
        <taxon>Lythraceae</taxon>
        <taxon>Punica</taxon>
    </lineage>
</organism>
<gene>
    <name evidence="2" type="ORF">CRG98_041289</name>
</gene>
<dbReference type="AlphaFoldDB" id="A0A2I0I2Y6"/>
<evidence type="ECO:0000256" key="1">
    <source>
        <dbReference type="SAM" id="MobiDB-lite"/>
    </source>
</evidence>
<feature type="compositionally biased region" description="Basic and acidic residues" evidence="1">
    <location>
        <begin position="154"/>
        <end position="189"/>
    </location>
</feature>
<accession>A0A2I0I2Y6</accession>
<evidence type="ECO:0000313" key="2">
    <source>
        <dbReference type="EMBL" id="PKI38331.1"/>
    </source>
</evidence>
<feature type="region of interest" description="Disordered" evidence="1">
    <location>
        <begin position="140"/>
        <end position="200"/>
    </location>
</feature>
<name>A0A2I0I2Y6_PUNGR</name>
<protein>
    <submittedName>
        <fullName evidence="2">Uncharacterized protein</fullName>
    </submittedName>
</protein>
<dbReference type="EMBL" id="PGOL01004134">
    <property type="protein sequence ID" value="PKI38331.1"/>
    <property type="molecule type" value="Genomic_DNA"/>
</dbReference>
<evidence type="ECO:0000313" key="3">
    <source>
        <dbReference type="Proteomes" id="UP000233551"/>
    </source>
</evidence>
<sequence length="321" mass="36265">MGCELRESQETTITRLLGGLNKGIAVMIEHQPFVSLDDVIKLAIKVQRQREYGQLTTPRVFNMKPMIAGSTLQGHFTSEFPNWREVTIRNPHAIESEVEKAVEDVCGVTSKEKVEYVDEGEKLKAQQVVSSKSKLESGSAWRTFRRSRPQRSQQENRIEARRKCQIRAAREAAEDQNRRVTAGERREQIASRSIKSPREARVTWRTRFTKATTRVADSKTQQHNRIAGERTNHSSQRFKAHSPISHQPHLFSIIRPGACESQIGKAGPSRYRALVGACTGFMMAYARGRREVHTLCGARGSCSTCSVVAVCHFLGSWNMEK</sequence>
<dbReference type="Proteomes" id="UP000233551">
    <property type="component" value="Unassembled WGS sequence"/>
</dbReference>
<keyword evidence="3" id="KW-1185">Reference proteome</keyword>